<comment type="caution">
    <text evidence="2">The sequence shown here is derived from an EMBL/GenBank/DDBJ whole genome shotgun (WGS) entry which is preliminary data.</text>
</comment>
<proteinExistence type="predicted"/>
<dbReference type="PANTHER" id="PTHR42912">
    <property type="entry name" value="METHYLTRANSFERASE"/>
    <property type="match status" value="1"/>
</dbReference>
<dbReference type="Gene3D" id="3.40.50.150">
    <property type="entry name" value="Vaccinia Virus protein VP39"/>
    <property type="match status" value="1"/>
</dbReference>
<dbReference type="SUPFAM" id="SSF53335">
    <property type="entry name" value="S-adenosyl-L-methionine-dependent methyltransferases"/>
    <property type="match status" value="1"/>
</dbReference>
<evidence type="ECO:0000313" key="2">
    <source>
        <dbReference type="EMBL" id="MFC0566724.1"/>
    </source>
</evidence>
<dbReference type="InterPro" id="IPR050508">
    <property type="entry name" value="Methyltransf_Superfamily"/>
</dbReference>
<dbReference type="Proteomes" id="UP001589894">
    <property type="component" value="Unassembled WGS sequence"/>
</dbReference>
<name>A0ABV6P185_9ACTN</name>
<dbReference type="GO" id="GO:0008168">
    <property type="term" value="F:methyltransferase activity"/>
    <property type="evidence" value="ECO:0007669"/>
    <property type="project" value="UniProtKB-KW"/>
</dbReference>
<sequence>MEQTRAGAAAGRAAYDGIADWYEHEFLTAQRAAGDPLGIRTALAGLLGPGRGPCLEVGCGTGEYAAQLRGLGWTPVGADLSAGMLQHARDRLPAVRADAARLPFRDGSLPAVTAVMAHTDMPRYPDVLREVARVLAPGGVFVHVGVHPCFCGGFADRTDPAAVVIRPGYLDGHWTMESWSSQGLRDKVGASHWPLPELLHGVLAAGLTLDRFAEGGSPVPTMLAFRARRPA</sequence>
<dbReference type="InterPro" id="IPR029063">
    <property type="entry name" value="SAM-dependent_MTases_sf"/>
</dbReference>
<gene>
    <name evidence="2" type="ORF">ACFFHU_21605</name>
</gene>
<keyword evidence="2" id="KW-0808">Transferase</keyword>
<feature type="domain" description="Methyltransferase type 11" evidence="1">
    <location>
        <begin position="55"/>
        <end position="142"/>
    </location>
</feature>
<dbReference type="EMBL" id="JBHLUE010000017">
    <property type="protein sequence ID" value="MFC0566724.1"/>
    <property type="molecule type" value="Genomic_DNA"/>
</dbReference>
<dbReference type="EC" id="2.1.1.-" evidence="2"/>
<protein>
    <submittedName>
        <fullName evidence="2">Class I SAM-dependent methyltransferase</fullName>
        <ecNumber evidence="2">2.1.1.-</ecNumber>
    </submittedName>
</protein>
<dbReference type="GO" id="GO:0032259">
    <property type="term" value="P:methylation"/>
    <property type="evidence" value="ECO:0007669"/>
    <property type="project" value="UniProtKB-KW"/>
</dbReference>
<keyword evidence="3" id="KW-1185">Reference proteome</keyword>
<organism evidence="2 3">
    <name type="scientific">Plantactinospora siamensis</name>
    <dbReference type="NCBI Taxonomy" id="555372"/>
    <lineage>
        <taxon>Bacteria</taxon>
        <taxon>Bacillati</taxon>
        <taxon>Actinomycetota</taxon>
        <taxon>Actinomycetes</taxon>
        <taxon>Micromonosporales</taxon>
        <taxon>Micromonosporaceae</taxon>
        <taxon>Plantactinospora</taxon>
    </lineage>
</organism>
<accession>A0ABV6P185</accession>
<evidence type="ECO:0000259" key="1">
    <source>
        <dbReference type="Pfam" id="PF08241"/>
    </source>
</evidence>
<dbReference type="RefSeq" id="WP_377341627.1">
    <property type="nucleotide sequence ID" value="NZ_JBHLUE010000017.1"/>
</dbReference>
<dbReference type="Pfam" id="PF08241">
    <property type="entry name" value="Methyltransf_11"/>
    <property type="match status" value="1"/>
</dbReference>
<evidence type="ECO:0000313" key="3">
    <source>
        <dbReference type="Proteomes" id="UP001589894"/>
    </source>
</evidence>
<dbReference type="CDD" id="cd02440">
    <property type="entry name" value="AdoMet_MTases"/>
    <property type="match status" value="1"/>
</dbReference>
<reference evidence="2 3" key="1">
    <citation type="submission" date="2024-09" db="EMBL/GenBank/DDBJ databases">
        <authorList>
            <person name="Sun Q."/>
            <person name="Mori K."/>
        </authorList>
    </citation>
    <scope>NUCLEOTIDE SEQUENCE [LARGE SCALE GENOMIC DNA]</scope>
    <source>
        <strain evidence="2 3">TBRC 2205</strain>
    </source>
</reference>
<keyword evidence="2" id="KW-0489">Methyltransferase</keyword>
<dbReference type="InterPro" id="IPR013216">
    <property type="entry name" value="Methyltransf_11"/>
</dbReference>